<reference evidence="2" key="1">
    <citation type="journal article" date="2023" name="Nat. Plants">
        <title>Single-cell RNA sequencing provides a high-resolution roadmap for understanding the multicellular compartmentation of specialized metabolism.</title>
        <authorList>
            <person name="Sun S."/>
            <person name="Shen X."/>
            <person name="Li Y."/>
            <person name="Li Y."/>
            <person name="Wang S."/>
            <person name="Li R."/>
            <person name="Zhang H."/>
            <person name="Shen G."/>
            <person name="Guo B."/>
            <person name="Wei J."/>
            <person name="Xu J."/>
            <person name="St-Pierre B."/>
            <person name="Chen S."/>
            <person name="Sun C."/>
        </authorList>
    </citation>
    <scope>NUCLEOTIDE SEQUENCE [LARGE SCALE GENOMIC DNA]</scope>
</reference>
<name>A0ACC0CFU0_CATRO</name>
<dbReference type="Proteomes" id="UP001060085">
    <property type="component" value="Linkage Group LG01"/>
</dbReference>
<comment type="caution">
    <text evidence="1">The sequence shown here is derived from an EMBL/GenBank/DDBJ whole genome shotgun (WGS) entry which is preliminary data.</text>
</comment>
<gene>
    <name evidence="1" type="ORF">M9H77_05023</name>
</gene>
<organism evidence="1 2">
    <name type="scientific">Catharanthus roseus</name>
    <name type="common">Madagascar periwinkle</name>
    <name type="synonym">Vinca rosea</name>
    <dbReference type="NCBI Taxonomy" id="4058"/>
    <lineage>
        <taxon>Eukaryota</taxon>
        <taxon>Viridiplantae</taxon>
        <taxon>Streptophyta</taxon>
        <taxon>Embryophyta</taxon>
        <taxon>Tracheophyta</taxon>
        <taxon>Spermatophyta</taxon>
        <taxon>Magnoliopsida</taxon>
        <taxon>eudicotyledons</taxon>
        <taxon>Gunneridae</taxon>
        <taxon>Pentapetalae</taxon>
        <taxon>asterids</taxon>
        <taxon>lamiids</taxon>
        <taxon>Gentianales</taxon>
        <taxon>Apocynaceae</taxon>
        <taxon>Rauvolfioideae</taxon>
        <taxon>Vinceae</taxon>
        <taxon>Catharanthinae</taxon>
        <taxon>Catharanthus</taxon>
    </lineage>
</organism>
<sequence length="273" mass="32703">MVHSEIYSRKGVQQLGDNFFSSTQISPGNERFKVRNCVRVLESQNEQSLVLCFQISFLVFPWNWFLKLLRQHVVKISMFYLISDRHKSILFTTQNQAMWQPPFAVHRFYLRHIRANFTKTFKNNELKSLIHRMMTTNISEALNSILKKIFDKFLRIELKSRDHTVITYNPREGIYIVKSLIRLDGTGNNVYTLNMNEKSYSCCKWREYILPCSHALAVYRDNDTRRDTYVPDIYLRKTYRRTYQSKLYSVGHEDFWSDAPYNLTFYHPNMNNQ</sequence>
<proteinExistence type="predicted"/>
<evidence type="ECO:0000313" key="2">
    <source>
        <dbReference type="Proteomes" id="UP001060085"/>
    </source>
</evidence>
<dbReference type="EMBL" id="CM044701">
    <property type="protein sequence ID" value="KAI5683795.1"/>
    <property type="molecule type" value="Genomic_DNA"/>
</dbReference>
<protein>
    <submittedName>
        <fullName evidence="1">Uncharacterized protein</fullName>
    </submittedName>
</protein>
<evidence type="ECO:0000313" key="1">
    <source>
        <dbReference type="EMBL" id="KAI5683795.1"/>
    </source>
</evidence>
<keyword evidence="2" id="KW-1185">Reference proteome</keyword>
<accession>A0ACC0CFU0</accession>